<feature type="domain" description="Response regulatory" evidence="4">
    <location>
        <begin position="7"/>
        <end position="124"/>
    </location>
</feature>
<keyword evidence="6" id="KW-0808">Transferase</keyword>
<dbReference type="EMBL" id="JAJKFW010000020">
    <property type="protein sequence ID" value="MCC9642313.1"/>
    <property type="molecule type" value="Genomic_DNA"/>
</dbReference>
<dbReference type="InterPro" id="IPR029787">
    <property type="entry name" value="Nucleotide_cyclase"/>
</dbReference>
<dbReference type="InterPro" id="IPR001789">
    <property type="entry name" value="Sig_transdc_resp-reg_receiver"/>
</dbReference>
<accession>A0ABS8NHL0</accession>
<evidence type="ECO:0000256" key="1">
    <source>
        <dbReference type="ARBA" id="ARBA00012528"/>
    </source>
</evidence>
<dbReference type="Gene3D" id="3.40.50.2300">
    <property type="match status" value="1"/>
</dbReference>
<protein>
    <recommendedName>
        <fullName evidence="1">diguanylate cyclase</fullName>
        <ecNumber evidence="1">2.7.7.65</ecNumber>
    </recommendedName>
</protein>
<dbReference type="RefSeq" id="WP_230273111.1">
    <property type="nucleotide sequence ID" value="NZ_JAJKFW010000020.1"/>
</dbReference>
<dbReference type="InterPro" id="IPR000160">
    <property type="entry name" value="GGDEF_dom"/>
</dbReference>
<dbReference type="Pfam" id="PF00072">
    <property type="entry name" value="Response_reg"/>
    <property type="match status" value="1"/>
</dbReference>
<evidence type="ECO:0000259" key="4">
    <source>
        <dbReference type="PROSITE" id="PS50110"/>
    </source>
</evidence>
<evidence type="ECO:0000313" key="6">
    <source>
        <dbReference type="EMBL" id="MCC9642313.1"/>
    </source>
</evidence>
<dbReference type="CDD" id="cd00156">
    <property type="entry name" value="REC"/>
    <property type="match status" value="1"/>
</dbReference>
<dbReference type="SMART" id="SM00448">
    <property type="entry name" value="REC"/>
    <property type="match status" value="1"/>
</dbReference>
<evidence type="ECO:0000313" key="7">
    <source>
        <dbReference type="Proteomes" id="UP001430306"/>
    </source>
</evidence>
<proteinExistence type="predicted"/>
<evidence type="ECO:0000259" key="5">
    <source>
        <dbReference type="PROSITE" id="PS50887"/>
    </source>
</evidence>
<feature type="modified residue" description="4-aspartylphosphate" evidence="3">
    <location>
        <position position="59"/>
    </location>
</feature>
<dbReference type="PROSITE" id="PS50110">
    <property type="entry name" value="RESPONSE_REGULATORY"/>
    <property type="match status" value="1"/>
</dbReference>
<dbReference type="SUPFAM" id="SSF52172">
    <property type="entry name" value="CheY-like"/>
    <property type="match status" value="1"/>
</dbReference>
<dbReference type="PROSITE" id="PS50887">
    <property type="entry name" value="GGDEF"/>
    <property type="match status" value="1"/>
</dbReference>
<feature type="domain" description="GGDEF" evidence="5">
    <location>
        <begin position="168"/>
        <end position="298"/>
    </location>
</feature>
<dbReference type="SUPFAM" id="SSF55073">
    <property type="entry name" value="Nucleotide cyclase"/>
    <property type="match status" value="1"/>
</dbReference>
<reference evidence="6" key="1">
    <citation type="submission" date="2021-11" db="EMBL/GenBank/DDBJ databases">
        <title>Genome sequence.</title>
        <authorList>
            <person name="Sun Q."/>
        </authorList>
    </citation>
    <scope>NUCLEOTIDE SEQUENCE</scope>
    <source>
        <strain evidence="6">JC740</strain>
    </source>
</reference>
<comment type="catalytic activity">
    <reaction evidence="2">
        <text>2 GTP = 3',3'-c-di-GMP + 2 diphosphate</text>
        <dbReference type="Rhea" id="RHEA:24898"/>
        <dbReference type="ChEBI" id="CHEBI:33019"/>
        <dbReference type="ChEBI" id="CHEBI:37565"/>
        <dbReference type="ChEBI" id="CHEBI:58805"/>
        <dbReference type="EC" id="2.7.7.65"/>
    </reaction>
</comment>
<sequence length="308" mass="34187">MHIESIRLLLVEDNDLDAKYITRVFARTDMMQATIVRATSLSDALSKLEVASFDVILLDLGLPDSNGLQSIREIRERSPSTPIVVQTGDDHRETGFQAIAAGAQDFLSKNDLKDHLLTRVAVHAILRQKQLIEVQEASLRDSMTGIANRRRCDIEFQKQLDIAARMGTPFCVAIADIDHFKSINDCGGHDLGDRVIKEVAQVLHNTCRAKDMVARIGGEEFALIFPDTSIDELASLLQMHRRSAEQLEIEGYDHNITVSIGATYVLSSDDNRSAFSRADEALYSAKDDGRNQCKIQPAIRPVLSTQIA</sequence>
<keyword evidence="3" id="KW-0597">Phosphoprotein</keyword>
<dbReference type="NCBIfam" id="TIGR00254">
    <property type="entry name" value="GGDEF"/>
    <property type="match status" value="1"/>
</dbReference>
<organism evidence="6 7">
    <name type="scientific">Rhodopirellula halodulae</name>
    <dbReference type="NCBI Taxonomy" id="2894198"/>
    <lineage>
        <taxon>Bacteria</taxon>
        <taxon>Pseudomonadati</taxon>
        <taxon>Planctomycetota</taxon>
        <taxon>Planctomycetia</taxon>
        <taxon>Pirellulales</taxon>
        <taxon>Pirellulaceae</taxon>
        <taxon>Rhodopirellula</taxon>
    </lineage>
</organism>
<evidence type="ECO:0000256" key="3">
    <source>
        <dbReference type="PROSITE-ProRule" id="PRU00169"/>
    </source>
</evidence>
<dbReference type="EC" id="2.7.7.65" evidence="1"/>
<keyword evidence="7" id="KW-1185">Reference proteome</keyword>
<dbReference type="SMART" id="SM00267">
    <property type="entry name" value="GGDEF"/>
    <property type="match status" value="1"/>
</dbReference>
<evidence type="ECO:0000256" key="2">
    <source>
        <dbReference type="ARBA" id="ARBA00034247"/>
    </source>
</evidence>
<dbReference type="InterPro" id="IPR011006">
    <property type="entry name" value="CheY-like_superfamily"/>
</dbReference>
<name>A0ABS8NHL0_9BACT</name>
<dbReference type="Gene3D" id="3.30.70.270">
    <property type="match status" value="1"/>
</dbReference>
<dbReference type="GO" id="GO:0052621">
    <property type="term" value="F:diguanylate cyclase activity"/>
    <property type="evidence" value="ECO:0007669"/>
    <property type="project" value="UniProtKB-EC"/>
</dbReference>
<dbReference type="PANTHER" id="PTHR45138:SF9">
    <property type="entry name" value="DIGUANYLATE CYCLASE DGCM-RELATED"/>
    <property type="match status" value="1"/>
</dbReference>
<comment type="caution">
    <text evidence="6">The sequence shown here is derived from an EMBL/GenBank/DDBJ whole genome shotgun (WGS) entry which is preliminary data.</text>
</comment>
<dbReference type="InterPro" id="IPR050469">
    <property type="entry name" value="Diguanylate_Cyclase"/>
</dbReference>
<dbReference type="Proteomes" id="UP001430306">
    <property type="component" value="Unassembled WGS sequence"/>
</dbReference>
<dbReference type="InterPro" id="IPR043128">
    <property type="entry name" value="Rev_trsase/Diguanyl_cyclase"/>
</dbReference>
<dbReference type="CDD" id="cd01949">
    <property type="entry name" value="GGDEF"/>
    <property type="match status" value="1"/>
</dbReference>
<dbReference type="Pfam" id="PF00990">
    <property type="entry name" value="GGDEF"/>
    <property type="match status" value="1"/>
</dbReference>
<gene>
    <name evidence="6" type="ORF">LOC71_08505</name>
</gene>
<dbReference type="PANTHER" id="PTHR45138">
    <property type="entry name" value="REGULATORY COMPONENTS OF SENSORY TRANSDUCTION SYSTEM"/>
    <property type="match status" value="1"/>
</dbReference>
<keyword evidence="6" id="KW-0548">Nucleotidyltransferase</keyword>